<organism evidence="2 3">
    <name type="scientific">Hyaloscypha bicolor E</name>
    <dbReference type="NCBI Taxonomy" id="1095630"/>
    <lineage>
        <taxon>Eukaryota</taxon>
        <taxon>Fungi</taxon>
        <taxon>Dikarya</taxon>
        <taxon>Ascomycota</taxon>
        <taxon>Pezizomycotina</taxon>
        <taxon>Leotiomycetes</taxon>
        <taxon>Helotiales</taxon>
        <taxon>Hyaloscyphaceae</taxon>
        <taxon>Hyaloscypha</taxon>
        <taxon>Hyaloscypha bicolor</taxon>
    </lineage>
</organism>
<feature type="compositionally biased region" description="Polar residues" evidence="1">
    <location>
        <begin position="41"/>
        <end position="53"/>
    </location>
</feature>
<keyword evidence="3" id="KW-1185">Reference proteome</keyword>
<proteinExistence type="predicted"/>
<dbReference type="Proteomes" id="UP000235371">
    <property type="component" value="Unassembled WGS sequence"/>
</dbReference>
<dbReference type="RefSeq" id="XP_024742900.1">
    <property type="nucleotide sequence ID" value="XM_024870657.1"/>
</dbReference>
<evidence type="ECO:0000313" key="2">
    <source>
        <dbReference type="EMBL" id="PMD65996.1"/>
    </source>
</evidence>
<name>A0A2J6TSJ8_9HELO</name>
<reference evidence="2 3" key="1">
    <citation type="submission" date="2016-04" db="EMBL/GenBank/DDBJ databases">
        <title>A degradative enzymes factory behind the ericoid mycorrhizal symbiosis.</title>
        <authorList>
            <consortium name="DOE Joint Genome Institute"/>
            <person name="Martino E."/>
            <person name="Morin E."/>
            <person name="Grelet G."/>
            <person name="Kuo A."/>
            <person name="Kohler A."/>
            <person name="Daghino S."/>
            <person name="Barry K."/>
            <person name="Choi C."/>
            <person name="Cichocki N."/>
            <person name="Clum A."/>
            <person name="Copeland A."/>
            <person name="Hainaut M."/>
            <person name="Haridas S."/>
            <person name="Labutti K."/>
            <person name="Lindquist E."/>
            <person name="Lipzen A."/>
            <person name="Khouja H.-R."/>
            <person name="Murat C."/>
            <person name="Ohm R."/>
            <person name="Olson A."/>
            <person name="Spatafora J."/>
            <person name="Veneault-Fourrey C."/>
            <person name="Henrissat B."/>
            <person name="Grigoriev I."/>
            <person name="Martin F."/>
            <person name="Perotto S."/>
        </authorList>
    </citation>
    <scope>NUCLEOTIDE SEQUENCE [LARGE SCALE GENOMIC DNA]</scope>
    <source>
        <strain evidence="2 3">E</strain>
    </source>
</reference>
<dbReference type="InParanoid" id="A0A2J6TSJ8"/>
<evidence type="ECO:0000313" key="3">
    <source>
        <dbReference type="Proteomes" id="UP000235371"/>
    </source>
</evidence>
<protein>
    <submittedName>
        <fullName evidence="2">Uncharacterized protein</fullName>
    </submittedName>
</protein>
<dbReference type="EMBL" id="KZ613745">
    <property type="protein sequence ID" value="PMD65996.1"/>
    <property type="molecule type" value="Genomic_DNA"/>
</dbReference>
<accession>A0A2J6TSJ8</accession>
<sequence>MHATPSHSVWSLSTYIAHYSIPSPFPPVFSSFSSPCPCMPNESSSKSRQNRSPKTILLRSPQAKSPSKRFSPILAFLFIPPTRSLNFLDRCKIFLKRSISLSSISKVFRATFRLSRKSLSNSTSRGRRWSMLWRDERSCSTVLIWSCKKLAAWMRLAINWSSSVVSGGLWVVSSAGVVIMKLHKGLINDNDVLLTGVFPLVGLLSSVQWT</sequence>
<dbReference type="AlphaFoldDB" id="A0A2J6TSJ8"/>
<gene>
    <name evidence="2" type="ORF">K444DRAFT_159770</name>
</gene>
<evidence type="ECO:0000256" key="1">
    <source>
        <dbReference type="SAM" id="MobiDB-lite"/>
    </source>
</evidence>
<feature type="region of interest" description="Disordered" evidence="1">
    <location>
        <begin position="40"/>
        <end position="66"/>
    </location>
</feature>
<dbReference type="GeneID" id="36578739"/>